<protein>
    <submittedName>
        <fullName evidence="2">Uncharacterized protein</fullName>
    </submittedName>
</protein>
<accession>A0A1D1UNJ5</accession>
<organism evidence="2 3">
    <name type="scientific">Ramazzottius varieornatus</name>
    <name type="common">Water bear</name>
    <name type="synonym">Tardigrade</name>
    <dbReference type="NCBI Taxonomy" id="947166"/>
    <lineage>
        <taxon>Eukaryota</taxon>
        <taxon>Metazoa</taxon>
        <taxon>Ecdysozoa</taxon>
        <taxon>Tardigrada</taxon>
        <taxon>Eutardigrada</taxon>
        <taxon>Parachela</taxon>
        <taxon>Hypsibioidea</taxon>
        <taxon>Ramazzottiidae</taxon>
        <taxon>Ramazzottius</taxon>
    </lineage>
</organism>
<feature type="region of interest" description="Disordered" evidence="1">
    <location>
        <begin position="1"/>
        <end position="23"/>
    </location>
</feature>
<sequence>MPGKQRPKARLCSASQRKASADRRTSLTSIVCAGFLQQYAQKVGEGCIIPHKSVGKKMEKRCCCCQRQSHRPGVCTAL</sequence>
<evidence type="ECO:0000256" key="1">
    <source>
        <dbReference type="SAM" id="MobiDB-lite"/>
    </source>
</evidence>
<name>A0A1D1UNJ5_RAMVA</name>
<proteinExistence type="predicted"/>
<reference evidence="2 3" key="1">
    <citation type="journal article" date="2016" name="Nat. Commun.">
        <title>Extremotolerant tardigrade genome and improved radiotolerance of human cultured cells by tardigrade-unique protein.</title>
        <authorList>
            <person name="Hashimoto T."/>
            <person name="Horikawa D.D."/>
            <person name="Saito Y."/>
            <person name="Kuwahara H."/>
            <person name="Kozuka-Hata H."/>
            <person name="Shin-I T."/>
            <person name="Minakuchi Y."/>
            <person name="Ohishi K."/>
            <person name="Motoyama A."/>
            <person name="Aizu T."/>
            <person name="Enomoto A."/>
            <person name="Kondo K."/>
            <person name="Tanaka S."/>
            <person name="Hara Y."/>
            <person name="Koshikawa S."/>
            <person name="Sagara H."/>
            <person name="Miura T."/>
            <person name="Yokobori S."/>
            <person name="Miyagawa K."/>
            <person name="Suzuki Y."/>
            <person name="Kubo T."/>
            <person name="Oyama M."/>
            <person name="Kohara Y."/>
            <person name="Fujiyama A."/>
            <person name="Arakawa K."/>
            <person name="Katayama T."/>
            <person name="Toyoda A."/>
            <person name="Kunieda T."/>
        </authorList>
    </citation>
    <scope>NUCLEOTIDE SEQUENCE [LARGE SCALE GENOMIC DNA]</scope>
    <source>
        <strain evidence="2 3">YOKOZUNA-1</strain>
    </source>
</reference>
<evidence type="ECO:0000313" key="3">
    <source>
        <dbReference type="Proteomes" id="UP000186922"/>
    </source>
</evidence>
<dbReference type="AlphaFoldDB" id="A0A1D1UNJ5"/>
<evidence type="ECO:0000313" key="2">
    <source>
        <dbReference type="EMBL" id="GAU91011.1"/>
    </source>
</evidence>
<dbReference type="Proteomes" id="UP000186922">
    <property type="component" value="Unassembled WGS sequence"/>
</dbReference>
<dbReference type="EMBL" id="BDGG01000001">
    <property type="protein sequence ID" value="GAU91011.1"/>
    <property type="molecule type" value="Genomic_DNA"/>
</dbReference>
<comment type="caution">
    <text evidence="2">The sequence shown here is derived from an EMBL/GenBank/DDBJ whole genome shotgun (WGS) entry which is preliminary data.</text>
</comment>
<gene>
    <name evidence="2" type="primary">RvY_03349-1</name>
    <name evidence="2" type="synonym">RvY_03349.1</name>
    <name evidence="2" type="ORF">RvY_03349</name>
</gene>
<keyword evidence="3" id="KW-1185">Reference proteome</keyword>